<reference evidence="1 2" key="1">
    <citation type="submission" date="2018-11" db="EMBL/GenBank/DDBJ databases">
        <title>Genome sequencing of Paenibacillus sp. KCOM 3021 (= ChDC PVNT-B20).</title>
        <authorList>
            <person name="Kook J.-K."/>
            <person name="Park S.-N."/>
            <person name="Lim Y.K."/>
        </authorList>
    </citation>
    <scope>NUCLEOTIDE SEQUENCE [LARGE SCALE GENOMIC DNA]</scope>
    <source>
        <strain evidence="1 2">KCOM 3021</strain>
    </source>
</reference>
<protein>
    <submittedName>
        <fullName evidence="1">DNA-packaging protein</fullName>
    </submittedName>
</protein>
<keyword evidence="2" id="KW-1185">Reference proteome</keyword>
<dbReference type="Pfam" id="PF05135">
    <property type="entry name" value="Phage_connect_1"/>
    <property type="match status" value="1"/>
</dbReference>
<organism evidence="1 2">
    <name type="scientific">Paenibacillus oralis</name>
    <dbReference type="NCBI Taxonomy" id="2490856"/>
    <lineage>
        <taxon>Bacteria</taxon>
        <taxon>Bacillati</taxon>
        <taxon>Bacillota</taxon>
        <taxon>Bacilli</taxon>
        <taxon>Bacillales</taxon>
        <taxon>Paenibacillaceae</taxon>
        <taxon>Paenibacillus</taxon>
    </lineage>
</organism>
<sequence>MTRQEQEAEVLGIVKARLKITDDTDDTLINSYITEIGWRILNICNRRDIPDALIYVWASMVIDVLRIEQPQKYGGDANSSGLNIKIGDTSVGPASKSGLTATSKSVIDQVVFDYRADLYRWRKMKW</sequence>
<accession>A0A3P3TYQ3</accession>
<evidence type="ECO:0000313" key="1">
    <source>
        <dbReference type="EMBL" id="RRJ62408.1"/>
    </source>
</evidence>
<dbReference type="InterPro" id="IPR021146">
    <property type="entry name" value="Phage_gp6-like_head-tail"/>
</dbReference>
<dbReference type="OrthoDB" id="2229600at2"/>
<dbReference type="AlphaFoldDB" id="A0A3P3TYQ3"/>
<comment type="caution">
    <text evidence="1">The sequence shown here is derived from an EMBL/GenBank/DDBJ whole genome shotgun (WGS) entry which is preliminary data.</text>
</comment>
<proteinExistence type="predicted"/>
<dbReference type="Proteomes" id="UP000267017">
    <property type="component" value="Unassembled WGS sequence"/>
</dbReference>
<dbReference type="EMBL" id="RRCN01000001">
    <property type="protein sequence ID" value="RRJ62408.1"/>
    <property type="molecule type" value="Genomic_DNA"/>
</dbReference>
<evidence type="ECO:0000313" key="2">
    <source>
        <dbReference type="Proteomes" id="UP000267017"/>
    </source>
</evidence>
<name>A0A3P3TYQ3_9BACL</name>
<dbReference type="RefSeq" id="WP_128630295.1">
    <property type="nucleotide sequence ID" value="NZ_RRCN01000001.1"/>
</dbReference>
<gene>
    <name evidence="1" type="ORF">EHV15_05165</name>
</gene>